<dbReference type="AlphaFoldDB" id="A0A167TQW9"/>
<dbReference type="GO" id="GO:0008381">
    <property type="term" value="F:mechanosensitive monoatomic ion channel activity"/>
    <property type="evidence" value="ECO:0007669"/>
    <property type="project" value="TreeGrafter"/>
</dbReference>
<protein>
    <submittedName>
        <fullName evidence="7">Large-conductance mechanosensitive channel</fullName>
    </submittedName>
</protein>
<evidence type="ECO:0000256" key="2">
    <source>
        <dbReference type="ARBA" id="ARBA00022692"/>
    </source>
</evidence>
<evidence type="ECO:0000256" key="1">
    <source>
        <dbReference type="ARBA" id="ARBA00004141"/>
    </source>
</evidence>
<feature type="transmembrane region" description="Helical" evidence="6">
    <location>
        <begin position="157"/>
        <end position="178"/>
    </location>
</feature>
<evidence type="ECO:0000256" key="3">
    <source>
        <dbReference type="ARBA" id="ARBA00022989"/>
    </source>
</evidence>
<dbReference type="PANTHER" id="PTHR30266">
    <property type="entry name" value="MECHANOSENSITIVE CHANNEL MSCL"/>
    <property type="match status" value="1"/>
</dbReference>
<organism evidence="7">
    <name type="scientific">Penicillium chrysogenum</name>
    <name type="common">Penicillium notatum</name>
    <dbReference type="NCBI Taxonomy" id="5076"/>
    <lineage>
        <taxon>Eukaryota</taxon>
        <taxon>Fungi</taxon>
        <taxon>Dikarya</taxon>
        <taxon>Ascomycota</taxon>
        <taxon>Pezizomycotina</taxon>
        <taxon>Eurotiomycetes</taxon>
        <taxon>Eurotiomycetidae</taxon>
        <taxon>Eurotiales</taxon>
        <taxon>Aspergillaceae</taxon>
        <taxon>Penicillium</taxon>
        <taxon>Penicillium chrysogenum species complex</taxon>
    </lineage>
</organism>
<dbReference type="Pfam" id="PF01741">
    <property type="entry name" value="MscL"/>
    <property type="match status" value="1"/>
</dbReference>
<dbReference type="SUPFAM" id="SSF81330">
    <property type="entry name" value="Gated mechanosensitive channel"/>
    <property type="match status" value="1"/>
</dbReference>
<proteinExistence type="predicted"/>
<dbReference type="EMBL" id="CM002799">
    <property type="protein sequence ID" value="KZN88525.1"/>
    <property type="molecule type" value="Genomic_DNA"/>
</dbReference>
<evidence type="ECO:0000256" key="6">
    <source>
        <dbReference type="SAM" id="Phobius"/>
    </source>
</evidence>
<dbReference type="FunFam" id="1.10.1200.120:FF:000004">
    <property type="entry name" value="Ion channel, putative"/>
    <property type="match status" value="1"/>
</dbReference>
<feature type="compositionally biased region" description="Basic and acidic residues" evidence="5">
    <location>
        <begin position="211"/>
        <end position="227"/>
    </location>
</feature>
<keyword evidence="4 6" id="KW-0472">Membrane</keyword>
<dbReference type="PANTHER" id="PTHR30266:SF2">
    <property type="entry name" value="LARGE-CONDUCTANCE MECHANOSENSITIVE CHANNEL"/>
    <property type="match status" value="1"/>
</dbReference>
<evidence type="ECO:0000256" key="5">
    <source>
        <dbReference type="SAM" id="MobiDB-lite"/>
    </source>
</evidence>
<dbReference type="GO" id="GO:0016020">
    <property type="term" value="C:membrane"/>
    <property type="evidence" value="ECO:0007669"/>
    <property type="project" value="UniProtKB-SubCell"/>
</dbReference>
<dbReference type="InterPro" id="IPR037673">
    <property type="entry name" value="MSC/AndL"/>
</dbReference>
<keyword evidence="3 6" id="KW-1133">Transmembrane helix</keyword>
<feature type="region of interest" description="Disordered" evidence="5">
    <location>
        <begin position="210"/>
        <end position="239"/>
    </location>
</feature>
<evidence type="ECO:0000256" key="4">
    <source>
        <dbReference type="ARBA" id="ARBA00023136"/>
    </source>
</evidence>
<keyword evidence="2 6" id="KW-0812">Transmembrane</keyword>
<evidence type="ECO:0000313" key="7">
    <source>
        <dbReference type="EMBL" id="KZN88525.1"/>
    </source>
</evidence>
<dbReference type="Proteomes" id="UP000076449">
    <property type="component" value="Chromosome II"/>
</dbReference>
<dbReference type="Gene3D" id="1.10.1200.120">
    <property type="entry name" value="Large-conductance mechanosensitive channel, MscL, domain 1"/>
    <property type="match status" value="1"/>
</dbReference>
<gene>
    <name evidence="7" type="ORF">EN45_071000</name>
</gene>
<dbReference type="InterPro" id="IPR036019">
    <property type="entry name" value="MscL_channel"/>
</dbReference>
<comment type="subcellular location">
    <subcellularLocation>
        <location evidence="1">Membrane</location>
        <topology evidence="1">Multi-pass membrane protein</topology>
    </subcellularLocation>
</comment>
<sequence length="239" mass="26760">MSKLWGVLREGCSPLLLPKCALLIPELHMLHKLHHKPNMRGLDESTEALLRTGQKAQEQVRHAWDGFINFAARDNVLEVALGLIIANAFTKVVTSFVTDMVLPIVSLLPFLNRNMDQKFAVLSKGPNFDQQNGYNTLLQAREDGALVLAYGAFMETALNFLGVSLTLYAVGHLYMLIFQDKIIKPTVRCPYCKQYISESALRCRHCSTWQDGREDKPRSDKSSREELANAESSVVAGIP</sequence>
<name>A0A167TQW9_PENCH</name>
<accession>A0A167TQW9</accession>
<reference evidence="7" key="1">
    <citation type="journal article" date="2014" name="Genome Announc.">
        <title>Complete sequencing and chromosome-scale genome assembly of the industrial progenitor strain P2niaD18 from the penicillin producer Penicillium chrysogenum.</title>
        <authorList>
            <person name="Specht T."/>
            <person name="Dahlmann T.A."/>
            <person name="Zadra I."/>
            <person name="Kurnsteiner H."/>
            <person name="Kuck U."/>
        </authorList>
    </citation>
    <scope>NUCLEOTIDE SEQUENCE [LARGE SCALE GENOMIC DNA]</scope>
    <source>
        <strain evidence="7">P2niaD18</strain>
    </source>
</reference>